<gene>
    <name evidence="1" type="ORF">JC965_20820</name>
</gene>
<proteinExistence type="predicted"/>
<organism evidence="1">
    <name type="scientific">Aeromonas caviae</name>
    <name type="common">Aeromonas punctata</name>
    <dbReference type="NCBI Taxonomy" id="648"/>
    <lineage>
        <taxon>Bacteria</taxon>
        <taxon>Pseudomonadati</taxon>
        <taxon>Pseudomonadota</taxon>
        <taxon>Gammaproteobacteria</taxon>
        <taxon>Aeromonadales</taxon>
        <taxon>Aeromonadaceae</taxon>
        <taxon>Aeromonas</taxon>
    </lineage>
</organism>
<evidence type="ECO:0000313" key="1">
    <source>
        <dbReference type="EMBL" id="QQA60504.1"/>
    </source>
</evidence>
<name>A0A7T3X1I8_AERCA</name>
<dbReference type="EMBL" id="CP065937">
    <property type="protein sequence ID" value="QQA60504.1"/>
    <property type="molecule type" value="Genomic_DNA"/>
</dbReference>
<sequence length="334" mass="38817">MKFSIDKLFHIGLINGWVSGEDDNKDCVYNVTIRTPEKIVYQAQAINFRPDVKSAGLHQTGLCGFSFNAKHFGIREGDLLFVELASVNNEELATHSFLYSVDNVAKQQFDRLEFPRDDFTIMVQDTTSLLRDYPHLLALKILLIRLRRNKRATGWRGQFTGIEYEHKGSDWKLFYYIVSTFREAILSSLSARYLFSITDTIADFSDPLERCAAQSLSMFMYHERFSQTINPLCKNDSLIYINAKIQYPVWDGMLSNKLEADDALDVYLTRAYENLQNTPLILRFFQTLIIKAMNESNSIFYKNLKNSDYFTDAWAYYHAKFNSDLKKDFSSIRI</sequence>
<accession>A0A7T3X1I8</accession>
<reference evidence="1" key="1">
    <citation type="submission" date="2020-12" db="EMBL/GenBank/DDBJ databases">
        <title>GES Beta-lactamases isolated from hospital effluents in Brazil.</title>
        <authorList>
            <person name="Conte D."/>
            <person name="Mesa D."/>
            <person name="Palmeiro J.K."/>
            <person name="Dalla-Costa L.M."/>
        </authorList>
    </citation>
    <scope>NUCLEOTIDE SEQUENCE [LARGE SCALE GENOMIC DNA]</scope>
    <source>
        <strain evidence="1">Aero21</strain>
    </source>
</reference>
<protein>
    <submittedName>
        <fullName evidence="1">Uncharacterized protein</fullName>
    </submittedName>
</protein>
<dbReference type="AlphaFoldDB" id="A0A7T3X1I8"/>